<dbReference type="Proteomes" id="UP000827549">
    <property type="component" value="Chromosome 2"/>
</dbReference>
<keyword evidence="3" id="KW-1185">Reference proteome</keyword>
<evidence type="ECO:0000256" key="1">
    <source>
        <dbReference type="SAM" id="MobiDB-lite"/>
    </source>
</evidence>
<evidence type="ECO:0000313" key="2">
    <source>
        <dbReference type="EMBL" id="WOO78313.1"/>
    </source>
</evidence>
<organism evidence="2 3">
    <name type="scientific">Vanrija pseudolonga</name>
    <dbReference type="NCBI Taxonomy" id="143232"/>
    <lineage>
        <taxon>Eukaryota</taxon>
        <taxon>Fungi</taxon>
        <taxon>Dikarya</taxon>
        <taxon>Basidiomycota</taxon>
        <taxon>Agaricomycotina</taxon>
        <taxon>Tremellomycetes</taxon>
        <taxon>Trichosporonales</taxon>
        <taxon>Trichosporonaceae</taxon>
        <taxon>Vanrija</taxon>
    </lineage>
</organism>
<reference evidence="2" key="1">
    <citation type="submission" date="2023-10" db="EMBL/GenBank/DDBJ databases">
        <authorList>
            <person name="Noh H."/>
        </authorList>
    </citation>
    <scope>NUCLEOTIDE SEQUENCE</scope>
    <source>
        <strain evidence="2">DUCC4014</strain>
    </source>
</reference>
<feature type="region of interest" description="Disordered" evidence="1">
    <location>
        <begin position="126"/>
        <end position="151"/>
    </location>
</feature>
<sequence>MAAIFGDGLQAHGDPVALDYYTGIRAADLASCCADGSGQISNLTSTQFAAAVPEGFTLPAAISAQTTTRCHIDSPLQDDRAAKSAACVFADVVADEDMWVGLTVTLANGTVLAETSEKELTTYPARGAGAAGASGSTPSASGATTSPSAHASSAAGAAPARFGVVALVGLAAATVMAV</sequence>
<accession>A0AAF1BNN5</accession>
<dbReference type="GeneID" id="87805113"/>
<proteinExistence type="predicted"/>
<feature type="compositionally biased region" description="Low complexity" evidence="1">
    <location>
        <begin position="127"/>
        <end position="151"/>
    </location>
</feature>
<name>A0AAF1BNN5_9TREE</name>
<dbReference type="EMBL" id="CP086715">
    <property type="protein sequence ID" value="WOO78313.1"/>
    <property type="molecule type" value="Genomic_DNA"/>
</dbReference>
<dbReference type="AlphaFoldDB" id="A0AAF1BNN5"/>
<evidence type="ECO:0000313" key="3">
    <source>
        <dbReference type="Proteomes" id="UP000827549"/>
    </source>
</evidence>
<gene>
    <name evidence="2" type="ORF">LOC62_02G001860</name>
</gene>
<protein>
    <submittedName>
        <fullName evidence="2">Uncharacterized protein</fullName>
    </submittedName>
</protein>
<dbReference type="RefSeq" id="XP_062624345.1">
    <property type="nucleotide sequence ID" value="XM_062768361.1"/>
</dbReference>